<accession>R4K6S7</accession>
<protein>
    <recommendedName>
        <fullName evidence="6">Putative aliphatic sulfonates-binding protein</fullName>
    </recommendedName>
</protein>
<evidence type="ECO:0000256" key="6">
    <source>
        <dbReference type="ARBA" id="ARBA00070228"/>
    </source>
</evidence>
<dbReference type="SMART" id="SM00062">
    <property type="entry name" value="PBPb"/>
    <property type="match status" value="1"/>
</dbReference>
<evidence type="ECO:0000256" key="1">
    <source>
        <dbReference type="ARBA" id="ARBA00004418"/>
    </source>
</evidence>
<dbReference type="HOGENOM" id="CLU_028871_2_2_9"/>
<dbReference type="PATRIC" id="fig|86416.3.peg.4158"/>
<dbReference type="RefSeq" id="WP_015617162.1">
    <property type="nucleotide sequence ID" value="NC_021182.1"/>
</dbReference>
<evidence type="ECO:0000256" key="2">
    <source>
        <dbReference type="ARBA" id="ARBA00010742"/>
    </source>
</evidence>
<gene>
    <name evidence="8" type="ORF">Clopa_4155</name>
</gene>
<dbReference type="STRING" id="86416.Clopa_4155"/>
<dbReference type="GO" id="GO:0042597">
    <property type="term" value="C:periplasmic space"/>
    <property type="evidence" value="ECO:0007669"/>
    <property type="project" value="UniProtKB-SubCell"/>
</dbReference>
<dbReference type="GO" id="GO:0042626">
    <property type="term" value="F:ATPase-coupled transmembrane transporter activity"/>
    <property type="evidence" value="ECO:0007669"/>
    <property type="project" value="InterPro"/>
</dbReference>
<evidence type="ECO:0000259" key="7">
    <source>
        <dbReference type="SMART" id="SM00062"/>
    </source>
</evidence>
<dbReference type="NCBIfam" id="TIGR01728">
    <property type="entry name" value="SsuA_fam"/>
    <property type="match status" value="1"/>
</dbReference>
<dbReference type="eggNOG" id="COG0715">
    <property type="taxonomic scope" value="Bacteria"/>
</dbReference>
<evidence type="ECO:0000256" key="4">
    <source>
        <dbReference type="ARBA" id="ARBA00022729"/>
    </source>
</evidence>
<dbReference type="FunFam" id="3.40.190.10:FF:000050">
    <property type="entry name" value="Sulfonate ABC transporter substrate-binding protein"/>
    <property type="match status" value="1"/>
</dbReference>
<dbReference type="EMBL" id="CP003261">
    <property type="protein sequence ID" value="AGK98887.1"/>
    <property type="molecule type" value="Genomic_DNA"/>
</dbReference>
<dbReference type="AlphaFoldDB" id="R4K6S7"/>
<dbReference type="PANTHER" id="PTHR30024">
    <property type="entry name" value="ALIPHATIC SULFONATES-BINDING PROTEIN-RELATED"/>
    <property type="match status" value="1"/>
</dbReference>
<dbReference type="KEGG" id="cpas:Clopa_4155"/>
<organism evidence="8 9">
    <name type="scientific">Clostridium pasteurianum BC1</name>
    <dbReference type="NCBI Taxonomy" id="86416"/>
    <lineage>
        <taxon>Bacteria</taxon>
        <taxon>Bacillati</taxon>
        <taxon>Bacillota</taxon>
        <taxon>Clostridia</taxon>
        <taxon>Eubacteriales</taxon>
        <taxon>Clostridiaceae</taxon>
        <taxon>Clostridium</taxon>
    </lineage>
</organism>
<sequence>MKKIISIMALITLIAFFIVGCGNVNSSGTSNNQTSNQKENKPKEIKIGYQPGLNHALLIVAKQKGWFQDEFKKDGINVQFQSFVSGPPMIEAFAGKRLDIGQVGDQPAIQAKANNIDIKAIGVYSSGYLSSLIVPKDSTINSVKDIKGKKVGVTVGSTAHILLIKFLESVGLTTNDINLVNLQPADIKTSLASKDIDAAVTWEPFVSNSIVDGTARSIADGKNLRIDSNLIIATSSFAKQYPDIVKRILKVYEKAQKWIESNPEEAKQIVADDIKMQKNVLDVAFPRGNYNIKFTDEIINSVKETATVLRKNNTIRKDVDINDLIDESYLKSIGVQ</sequence>
<comment type="subcellular location">
    <subcellularLocation>
        <location evidence="1">Periplasm</location>
    </subcellularLocation>
</comment>
<keyword evidence="3" id="KW-0813">Transport</keyword>
<reference evidence="8 9" key="1">
    <citation type="submission" date="2012-01" db="EMBL/GenBank/DDBJ databases">
        <title>Complete sequence of chromosome of Clostridium pasteurianum BC1.</title>
        <authorList>
            <consortium name="US DOE Joint Genome Institute"/>
            <person name="Lucas S."/>
            <person name="Han J."/>
            <person name="Lapidus A."/>
            <person name="Cheng J.-F."/>
            <person name="Goodwin L."/>
            <person name="Pitluck S."/>
            <person name="Peters L."/>
            <person name="Mikhailova N."/>
            <person name="Teshima H."/>
            <person name="Detter J.C."/>
            <person name="Han C."/>
            <person name="Tapia R."/>
            <person name="Land M."/>
            <person name="Hauser L."/>
            <person name="Kyrpides N."/>
            <person name="Ivanova N."/>
            <person name="Pagani I."/>
            <person name="Dunn J."/>
            <person name="Taghavi S."/>
            <person name="Francis A."/>
            <person name="van der Lelie D."/>
            <person name="Woyke T."/>
        </authorList>
    </citation>
    <scope>NUCLEOTIDE SEQUENCE [LARGE SCALE GENOMIC DNA]</scope>
    <source>
        <strain evidence="8 9">BC1</strain>
    </source>
</reference>
<comment type="similarity">
    <text evidence="2">Belongs to the bacterial solute-binding protein SsuA/TauA family.</text>
</comment>
<dbReference type="InterPro" id="IPR010067">
    <property type="entry name" value="ABC_SsuA_sub-bd"/>
</dbReference>
<dbReference type="InterPro" id="IPR015168">
    <property type="entry name" value="SsuA/THI5"/>
</dbReference>
<dbReference type="Proteomes" id="UP000013523">
    <property type="component" value="Chromosome"/>
</dbReference>
<proteinExistence type="inferred from homology"/>
<evidence type="ECO:0000313" key="9">
    <source>
        <dbReference type="Proteomes" id="UP000013523"/>
    </source>
</evidence>
<name>R4K6S7_CLOPA</name>
<dbReference type="PROSITE" id="PS51257">
    <property type="entry name" value="PROKAR_LIPOPROTEIN"/>
    <property type="match status" value="1"/>
</dbReference>
<comment type="function">
    <text evidence="5">Part of a binding-protein-dependent transport system for aliphatic sulfonates. Putative binding protein.</text>
</comment>
<dbReference type="Pfam" id="PF09084">
    <property type="entry name" value="NMT1"/>
    <property type="match status" value="1"/>
</dbReference>
<evidence type="ECO:0000313" key="8">
    <source>
        <dbReference type="EMBL" id="AGK98887.1"/>
    </source>
</evidence>
<evidence type="ECO:0000256" key="3">
    <source>
        <dbReference type="ARBA" id="ARBA00022448"/>
    </source>
</evidence>
<keyword evidence="9" id="KW-1185">Reference proteome</keyword>
<dbReference type="InterPro" id="IPR001638">
    <property type="entry name" value="Solute-binding_3/MltF_N"/>
</dbReference>
<dbReference type="PANTHER" id="PTHR30024:SF42">
    <property type="entry name" value="ALIPHATIC SULFONATES-BINDING PROTEIN-RELATED"/>
    <property type="match status" value="1"/>
</dbReference>
<feature type="domain" description="Solute-binding protein family 3/N-terminal" evidence="7">
    <location>
        <begin position="44"/>
        <end position="262"/>
    </location>
</feature>
<dbReference type="Gene3D" id="3.40.190.10">
    <property type="entry name" value="Periplasmic binding protein-like II"/>
    <property type="match status" value="2"/>
</dbReference>
<dbReference type="OrthoDB" id="9814375at2"/>
<dbReference type="GO" id="GO:0016020">
    <property type="term" value="C:membrane"/>
    <property type="evidence" value="ECO:0007669"/>
    <property type="project" value="InterPro"/>
</dbReference>
<evidence type="ECO:0000256" key="5">
    <source>
        <dbReference type="ARBA" id="ARBA00055538"/>
    </source>
</evidence>
<keyword evidence="4" id="KW-0732">Signal</keyword>
<dbReference type="SUPFAM" id="SSF53850">
    <property type="entry name" value="Periplasmic binding protein-like II"/>
    <property type="match status" value="1"/>
</dbReference>